<feature type="signal peptide" evidence="1">
    <location>
        <begin position="1"/>
        <end position="19"/>
    </location>
</feature>
<dbReference type="RefSeq" id="WP_115092275.1">
    <property type="nucleotide sequence ID" value="NZ_CP068107.1"/>
</dbReference>
<dbReference type="AlphaFoldDB" id="A0A378U535"/>
<evidence type="ECO:0000313" key="2">
    <source>
        <dbReference type="EMBL" id="STZ69580.1"/>
    </source>
</evidence>
<gene>
    <name evidence="2" type="ORF">NCTC11179_03089</name>
</gene>
<dbReference type="Pfam" id="PF16266">
    <property type="entry name" value="DUF4919"/>
    <property type="match status" value="1"/>
</dbReference>
<sequence>MLQKTITTCLLLLSIVGFSQITDFKAPDYSSIEKDIQDTQSDYYYPQLMQQLKTGTAVLTASQYEHLYYGYVFQTAYNPYAVFSKDEELDTYYKKEPDMEDIPRLQILLREALDEFPFDFTAMMFLSYIYHLNGEEEKSELLSKHFEGFAKAIMSSGDGLTCETGLHVIAVEHEHHMLQLFDLQHISQSFDGTCDFLALDPEYYTLPGIYFNVSQLQKKNPAILKSNK</sequence>
<evidence type="ECO:0008006" key="4">
    <source>
        <dbReference type="Google" id="ProtNLM"/>
    </source>
</evidence>
<proteinExistence type="predicted"/>
<dbReference type="EMBL" id="UGQL01000002">
    <property type="protein sequence ID" value="STZ69580.1"/>
    <property type="molecule type" value="Genomic_DNA"/>
</dbReference>
<feature type="chain" id="PRO_5016787970" description="DUF4919 domain-containing protein" evidence="1">
    <location>
        <begin position="20"/>
        <end position="228"/>
    </location>
</feature>
<dbReference type="InterPro" id="IPR032578">
    <property type="entry name" value="DUF4919"/>
</dbReference>
<evidence type="ECO:0000256" key="1">
    <source>
        <dbReference type="SAM" id="SignalP"/>
    </source>
</evidence>
<protein>
    <recommendedName>
        <fullName evidence="4">DUF4919 domain-containing protein</fullName>
    </recommendedName>
</protein>
<keyword evidence="3" id="KW-1185">Reference proteome</keyword>
<evidence type="ECO:0000313" key="3">
    <source>
        <dbReference type="Proteomes" id="UP000255024"/>
    </source>
</evidence>
<accession>A0A378U535</accession>
<name>A0A378U535_MYROD</name>
<reference evidence="2 3" key="1">
    <citation type="submission" date="2018-06" db="EMBL/GenBank/DDBJ databases">
        <authorList>
            <consortium name="Pathogen Informatics"/>
            <person name="Doyle S."/>
        </authorList>
    </citation>
    <scope>NUCLEOTIDE SEQUENCE [LARGE SCALE GENOMIC DNA]</scope>
    <source>
        <strain evidence="2 3">NCTC11179</strain>
    </source>
</reference>
<keyword evidence="1" id="KW-0732">Signal</keyword>
<organism evidence="2 3">
    <name type="scientific">Myroides odoratus</name>
    <name type="common">Flavobacterium odoratum</name>
    <dbReference type="NCBI Taxonomy" id="256"/>
    <lineage>
        <taxon>Bacteria</taxon>
        <taxon>Pseudomonadati</taxon>
        <taxon>Bacteroidota</taxon>
        <taxon>Flavobacteriia</taxon>
        <taxon>Flavobacteriales</taxon>
        <taxon>Flavobacteriaceae</taxon>
        <taxon>Myroides</taxon>
    </lineage>
</organism>
<dbReference type="Proteomes" id="UP000255024">
    <property type="component" value="Unassembled WGS sequence"/>
</dbReference>